<evidence type="ECO:0008006" key="4">
    <source>
        <dbReference type="Google" id="ProtNLM"/>
    </source>
</evidence>
<dbReference type="Pfam" id="PF09365">
    <property type="entry name" value="DUF2461"/>
    <property type="match status" value="1"/>
</dbReference>
<organism evidence="2 3">
    <name type="scientific">Orbilia blumenaviensis</name>
    <dbReference type="NCBI Taxonomy" id="1796055"/>
    <lineage>
        <taxon>Eukaryota</taxon>
        <taxon>Fungi</taxon>
        <taxon>Dikarya</taxon>
        <taxon>Ascomycota</taxon>
        <taxon>Pezizomycotina</taxon>
        <taxon>Orbiliomycetes</taxon>
        <taxon>Orbiliales</taxon>
        <taxon>Orbiliaceae</taxon>
        <taxon>Orbilia</taxon>
    </lineage>
</organism>
<feature type="region of interest" description="Disordered" evidence="1">
    <location>
        <begin position="1"/>
        <end position="96"/>
    </location>
</feature>
<dbReference type="PANTHER" id="PTHR36452:SF1">
    <property type="entry name" value="DUF2461 DOMAIN-CONTAINING PROTEIN"/>
    <property type="match status" value="1"/>
</dbReference>
<comment type="caution">
    <text evidence="2">The sequence shown here is derived from an EMBL/GenBank/DDBJ whole genome shotgun (WGS) entry which is preliminary data.</text>
</comment>
<dbReference type="Proteomes" id="UP001373714">
    <property type="component" value="Unassembled WGS sequence"/>
</dbReference>
<evidence type="ECO:0000256" key="1">
    <source>
        <dbReference type="SAM" id="MobiDB-lite"/>
    </source>
</evidence>
<name>A0AAV9UVJ9_9PEZI</name>
<gene>
    <name evidence="2" type="ORF">TWF730_009528</name>
</gene>
<accession>A0AAV9UVJ9</accession>
<dbReference type="InterPro" id="IPR012808">
    <property type="entry name" value="CHP02453"/>
</dbReference>
<reference evidence="2 3" key="1">
    <citation type="submission" date="2019-10" db="EMBL/GenBank/DDBJ databases">
        <authorList>
            <person name="Palmer J.M."/>
        </authorList>
    </citation>
    <scope>NUCLEOTIDE SEQUENCE [LARGE SCALE GENOMIC DNA]</scope>
    <source>
        <strain evidence="2 3">TWF730</strain>
    </source>
</reference>
<evidence type="ECO:0000313" key="3">
    <source>
        <dbReference type="Proteomes" id="UP001373714"/>
    </source>
</evidence>
<dbReference type="NCBIfam" id="TIGR02453">
    <property type="entry name" value="TIGR02453 family protein"/>
    <property type="match status" value="1"/>
</dbReference>
<dbReference type="AlphaFoldDB" id="A0AAV9UVJ9"/>
<evidence type="ECO:0000313" key="2">
    <source>
        <dbReference type="EMBL" id="KAK6348756.1"/>
    </source>
</evidence>
<keyword evidence="3" id="KW-1185">Reference proteome</keyword>
<feature type="compositionally biased region" description="Acidic residues" evidence="1">
    <location>
        <begin position="47"/>
        <end position="78"/>
    </location>
</feature>
<dbReference type="EMBL" id="JAVHNS010000007">
    <property type="protein sequence ID" value="KAK6348756.1"/>
    <property type="molecule type" value="Genomic_DNA"/>
</dbReference>
<feature type="compositionally biased region" description="Basic residues" evidence="1">
    <location>
        <begin position="18"/>
        <end position="28"/>
    </location>
</feature>
<protein>
    <recommendedName>
        <fullName evidence="4">DUF2461 domain-containing protein</fullName>
    </recommendedName>
</protein>
<sequence length="355" mass="40302">MAVKRGTKKGSMTASRRLSAKTKPRSINKKTTVQRTRRVSKRISRIEEEENNKETDEENYEENDEEENSHDELDDDEVLSTYSGESGGDDKAGGYADNTLHPDTLRFLKDLAKHNDRDWFHGHKDIYKIALADFKSFSSTLQEELTQVDWTVPILPLERHNLFRIYRDIRFSSSKVPFKEYFSVAFSRTGKQGLYAKYYLSIQPGDQSFIGGGLWHPEATHVSLMRREIDQNPRGLKDILVSRDFFANFLDPGAGRGRTSSKHIEAQALKGFLERNSEGALKTAPKGYDKEHPDIDLLRLKSYTVGKRLKDSEVLLPNSMEFIVDVLRTLEPFVTYLNSIVMPDMGVTAAANGGG</sequence>
<dbReference type="PANTHER" id="PTHR36452">
    <property type="entry name" value="CHROMOSOME 12, WHOLE GENOME SHOTGUN SEQUENCE"/>
    <property type="match status" value="1"/>
</dbReference>
<proteinExistence type="predicted"/>